<evidence type="ECO:0000256" key="3">
    <source>
        <dbReference type="ARBA" id="ARBA00022833"/>
    </source>
</evidence>
<dbReference type="InParanoid" id="A0A369J1F7"/>
<evidence type="ECO:0000313" key="6">
    <source>
        <dbReference type="EMBL" id="RDB15828.1"/>
    </source>
</evidence>
<dbReference type="Pfam" id="PF01753">
    <property type="entry name" value="zf-MYND"/>
    <property type="match status" value="1"/>
</dbReference>
<dbReference type="InterPro" id="IPR002893">
    <property type="entry name" value="Znf_MYND"/>
</dbReference>
<dbReference type="AlphaFoldDB" id="A0A369J1F7"/>
<dbReference type="Proteomes" id="UP000076154">
    <property type="component" value="Unassembled WGS sequence"/>
</dbReference>
<keyword evidence="2 4" id="KW-0863">Zinc-finger</keyword>
<dbReference type="Gene3D" id="6.10.140.2220">
    <property type="match status" value="1"/>
</dbReference>
<evidence type="ECO:0000256" key="4">
    <source>
        <dbReference type="PROSITE-ProRule" id="PRU00134"/>
    </source>
</evidence>
<dbReference type="STRING" id="39966.A0A369J1F7"/>
<evidence type="ECO:0000313" key="7">
    <source>
        <dbReference type="Proteomes" id="UP000076154"/>
    </source>
</evidence>
<comment type="caution">
    <text evidence="6">The sequence shown here is derived from an EMBL/GenBank/DDBJ whole genome shotgun (WGS) entry which is preliminary data.</text>
</comment>
<keyword evidence="1" id="KW-0479">Metal-binding</keyword>
<name>A0A369J1F7_HYPMA</name>
<sequence length="483" mass="54197">MPNYDDNPIAWNAECERMAVIGTPIIMGPSADIHRLDTATELILYTYREDYGHLCRLQYTLTGVIAKLTAAGFENQWRTATANVRRHHLVEGHIRVAIINFESCRGFCGDITVRSLEKTNGEGFLKLLRVFLHHDLSSPPTTPISFPYNGTFGTPLSSSKDEWRAFLDLSRLFLHFTLGSWLSEPRPRPPRIKKTSLKEELGNQFTELAKTPVAPTYLKAITQQMHLRYPTATRICESCRMPESTERYMQCRECAEVVYRRMIYCSKHCQKDDWPRHKQICGKKLTLETARNMAIIPLKTEKNPVVANVQIGPVVGSYKRSPALIAQVIQLNLHPDVSYFLTDSSGEFKPISLDFDPPSQDAFRAIRNRAVTSGDRSAAAALGEFLLSLGPVPTAGSSALLTDESVTGQLVLEYGGDIMKDIHILKVKSFYNQSLGRTQLDRYMSGQEIDDVVLSPGNRICRNLSSLSFSNGLPLPTWRIGDA</sequence>
<dbReference type="GO" id="GO:0008270">
    <property type="term" value="F:zinc ion binding"/>
    <property type="evidence" value="ECO:0007669"/>
    <property type="project" value="UniProtKB-KW"/>
</dbReference>
<keyword evidence="3" id="KW-0862">Zinc</keyword>
<dbReference type="EMBL" id="LUEZ02000138">
    <property type="protein sequence ID" value="RDB15828.1"/>
    <property type="molecule type" value="Genomic_DNA"/>
</dbReference>
<dbReference type="OrthoDB" id="265717at2759"/>
<proteinExistence type="predicted"/>
<evidence type="ECO:0000256" key="1">
    <source>
        <dbReference type="ARBA" id="ARBA00022723"/>
    </source>
</evidence>
<feature type="domain" description="MYND-type" evidence="5">
    <location>
        <begin position="236"/>
        <end position="281"/>
    </location>
</feature>
<keyword evidence="7" id="KW-1185">Reference proteome</keyword>
<dbReference type="SUPFAM" id="SSF144232">
    <property type="entry name" value="HIT/MYND zinc finger-like"/>
    <property type="match status" value="1"/>
</dbReference>
<gene>
    <name evidence="6" type="ORF">Hypma_003686</name>
</gene>
<evidence type="ECO:0000256" key="2">
    <source>
        <dbReference type="ARBA" id="ARBA00022771"/>
    </source>
</evidence>
<dbReference type="PROSITE" id="PS50865">
    <property type="entry name" value="ZF_MYND_2"/>
    <property type="match status" value="1"/>
</dbReference>
<protein>
    <recommendedName>
        <fullName evidence="5">MYND-type domain-containing protein</fullName>
    </recommendedName>
</protein>
<accession>A0A369J1F7</accession>
<reference evidence="6" key="1">
    <citation type="submission" date="2018-04" db="EMBL/GenBank/DDBJ databases">
        <title>Whole genome sequencing of Hypsizygus marmoreus.</title>
        <authorList>
            <person name="Choi I.-G."/>
            <person name="Min B."/>
            <person name="Kim J.-G."/>
            <person name="Kim S."/>
            <person name="Oh Y.-L."/>
            <person name="Kong W.-S."/>
            <person name="Park H."/>
            <person name="Jeong J."/>
            <person name="Song E.-S."/>
        </authorList>
    </citation>
    <scope>NUCLEOTIDE SEQUENCE [LARGE SCALE GENOMIC DNA]</scope>
    <source>
        <strain evidence="6">51987-8</strain>
    </source>
</reference>
<organism evidence="6 7">
    <name type="scientific">Hypsizygus marmoreus</name>
    <name type="common">White beech mushroom</name>
    <name type="synonym">Agaricus marmoreus</name>
    <dbReference type="NCBI Taxonomy" id="39966"/>
    <lineage>
        <taxon>Eukaryota</taxon>
        <taxon>Fungi</taxon>
        <taxon>Dikarya</taxon>
        <taxon>Basidiomycota</taxon>
        <taxon>Agaricomycotina</taxon>
        <taxon>Agaricomycetes</taxon>
        <taxon>Agaricomycetidae</taxon>
        <taxon>Agaricales</taxon>
        <taxon>Tricholomatineae</taxon>
        <taxon>Lyophyllaceae</taxon>
        <taxon>Hypsizygus</taxon>
    </lineage>
</organism>
<evidence type="ECO:0000259" key="5">
    <source>
        <dbReference type="PROSITE" id="PS50865"/>
    </source>
</evidence>